<protein>
    <submittedName>
        <fullName evidence="3">Uncharacterized protein</fullName>
    </submittedName>
</protein>
<evidence type="ECO:0000256" key="2">
    <source>
        <dbReference type="SAM" id="Phobius"/>
    </source>
</evidence>
<reference evidence="3" key="1">
    <citation type="journal article" date="2016" name="Ticks Tick Borne Dis.">
        <title>De novo assembly and annotation of the salivary gland transcriptome of Rhipicephalus appendiculatus male and female ticks during blood feeding.</title>
        <authorList>
            <person name="de Castro M.H."/>
            <person name="de Klerk D."/>
            <person name="Pienaar R."/>
            <person name="Latif A.A."/>
            <person name="Rees D.J."/>
            <person name="Mans B.J."/>
        </authorList>
    </citation>
    <scope>NUCLEOTIDE SEQUENCE</scope>
    <source>
        <tissue evidence="3">Salivary glands</tissue>
    </source>
</reference>
<evidence type="ECO:0000313" key="3">
    <source>
        <dbReference type="EMBL" id="JAP76045.1"/>
    </source>
</evidence>
<organism evidence="3">
    <name type="scientific">Rhipicephalus appendiculatus</name>
    <name type="common">Brown ear tick</name>
    <dbReference type="NCBI Taxonomy" id="34631"/>
    <lineage>
        <taxon>Eukaryota</taxon>
        <taxon>Metazoa</taxon>
        <taxon>Ecdysozoa</taxon>
        <taxon>Arthropoda</taxon>
        <taxon>Chelicerata</taxon>
        <taxon>Arachnida</taxon>
        <taxon>Acari</taxon>
        <taxon>Parasitiformes</taxon>
        <taxon>Ixodida</taxon>
        <taxon>Ixodoidea</taxon>
        <taxon>Ixodidae</taxon>
        <taxon>Rhipicephalinae</taxon>
        <taxon>Rhipicephalus</taxon>
        <taxon>Rhipicephalus</taxon>
    </lineage>
</organism>
<feature type="compositionally biased region" description="Basic and acidic residues" evidence="1">
    <location>
        <begin position="129"/>
        <end position="138"/>
    </location>
</feature>
<feature type="transmembrane region" description="Helical" evidence="2">
    <location>
        <begin position="15"/>
        <end position="34"/>
    </location>
</feature>
<keyword evidence="2" id="KW-0812">Transmembrane</keyword>
<accession>A0A131YC26</accession>
<sequence>MLCRRPSRIGAPPRLYLLPLSLILPLLLFHIVMYPPQCRVREFDSIPGEVELAPRFPIGWHRIGLCDKKAHIHTHVRETRFPFPHCLAYMIPGFLQPTREGALESARSSRLWPSPLSSTYANSPTGDGCQKRLDAGLS</sequence>
<keyword evidence="2" id="KW-1133">Transmembrane helix</keyword>
<evidence type="ECO:0000256" key="1">
    <source>
        <dbReference type="SAM" id="MobiDB-lite"/>
    </source>
</evidence>
<dbReference type="EMBL" id="GEDV01012512">
    <property type="protein sequence ID" value="JAP76045.1"/>
    <property type="molecule type" value="Transcribed_RNA"/>
</dbReference>
<proteinExistence type="predicted"/>
<feature type="region of interest" description="Disordered" evidence="1">
    <location>
        <begin position="116"/>
        <end position="138"/>
    </location>
</feature>
<dbReference type="AlphaFoldDB" id="A0A131YC26"/>
<keyword evidence="2" id="KW-0472">Membrane</keyword>
<name>A0A131YC26_RHIAP</name>